<dbReference type="PROSITE" id="PS51186">
    <property type="entry name" value="GNAT"/>
    <property type="match status" value="1"/>
</dbReference>
<organism evidence="2 3">
    <name type="scientific">Microtetraspora glauca</name>
    <dbReference type="NCBI Taxonomy" id="1996"/>
    <lineage>
        <taxon>Bacteria</taxon>
        <taxon>Bacillati</taxon>
        <taxon>Actinomycetota</taxon>
        <taxon>Actinomycetes</taxon>
        <taxon>Streptosporangiales</taxon>
        <taxon>Streptosporangiaceae</taxon>
        <taxon>Microtetraspora</taxon>
    </lineage>
</organism>
<proteinExistence type="predicted"/>
<reference evidence="2 3" key="1">
    <citation type="submission" date="2024-06" db="EMBL/GenBank/DDBJ databases">
        <title>The Natural Products Discovery Center: Release of the First 8490 Sequenced Strains for Exploring Actinobacteria Biosynthetic Diversity.</title>
        <authorList>
            <person name="Kalkreuter E."/>
            <person name="Kautsar S.A."/>
            <person name="Yang D."/>
            <person name="Bader C.D."/>
            <person name="Teijaro C.N."/>
            <person name="Fluegel L."/>
            <person name="Davis C.M."/>
            <person name="Simpson J.R."/>
            <person name="Lauterbach L."/>
            <person name="Steele A.D."/>
            <person name="Gui C."/>
            <person name="Meng S."/>
            <person name="Li G."/>
            <person name="Viehrig K."/>
            <person name="Ye F."/>
            <person name="Su P."/>
            <person name="Kiefer A.F."/>
            <person name="Nichols A."/>
            <person name="Cepeda A.J."/>
            <person name="Yan W."/>
            <person name="Fan B."/>
            <person name="Jiang Y."/>
            <person name="Adhikari A."/>
            <person name="Zheng C.-J."/>
            <person name="Schuster L."/>
            <person name="Cowan T.M."/>
            <person name="Smanski M.J."/>
            <person name="Chevrette M.G."/>
            <person name="De Carvalho L.P.S."/>
            <person name="Shen B."/>
        </authorList>
    </citation>
    <scope>NUCLEOTIDE SEQUENCE [LARGE SCALE GENOMIC DNA]</scope>
    <source>
        <strain evidence="2 3">NPDC050100</strain>
    </source>
</reference>
<evidence type="ECO:0000313" key="2">
    <source>
        <dbReference type="EMBL" id="MEV0968970.1"/>
    </source>
</evidence>
<accession>A0ABV3GBF3</accession>
<dbReference type="Proteomes" id="UP001551675">
    <property type="component" value="Unassembled WGS sequence"/>
</dbReference>
<dbReference type="EMBL" id="JBFALK010000004">
    <property type="protein sequence ID" value="MEV0968970.1"/>
    <property type="molecule type" value="Genomic_DNA"/>
</dbReference>
<sequence>MSFRLRLARRDDVDDLIFLRDEAATWLRKKGSDQWAATWRGDADHRRRLLVGVDLRATWLVTLGNHPVATVTVYDEDHPGIWLRAPHGHEPAFYLHRLIVSRQSDDCRGLGGRVLDWAAACAELAGAGWLRVDVWTTNTGLHDYYKGKGFAPAGLIPMDVLDGLGWSDYPSRALFQRKLAPRKDPNFAMDEARAAHLWDGIGFEISKSG</sequence>
<feature type="domain" description="N-acetyltransferase" evidence="1">
    <location>
        <begin position="3"/>
        <end position="181"/>
    </location>
</feature>
<name>A0ABV3GBF3_MICGL</name>
<dbReference type="InterPro" id="IPR016181">
    <property type="entry name" value="Acyl_CoA_acyltransferase"/>
</dbReference>
<evidence type="ECO:0000259" key="1">
    <source>
        <dbReference type="PROSITE" id="PS51186"/>
    </source>
</evidence>
<dbReference type="SUPFAM" id="SSF55729">
    <property type="entry name" value="Acyl-CoA N-acyltransferases (Nat)"/>
    <property type="match status" value="1"/>
</dbReference>
<comment type="caution">
    <text evidence="2">The sequence shown here is derived from an EMBL/GenBank/DDBJ whole genome shotgun (WGS) entry which is preliminary data.</text>
</comment>
<keyword evidence="3" id="KW-1185">Reference proteome</keyword>
<dbReference type="RefSeq" id="WP_358131821.1">
    <property type="nucleotide sequence ID" value="NZ_JBFALK010000004.1"/>
</dbReference>
<evidence type="ECO:0000313" key="3">
    <source>
        <dbReference type="Proteomes" id="UP001551675"/>
    </source>
</evidence>
<dbReference type="Gene3D" id="3.40.630.30">
    <property type="match status" value="1"/>
</dbReference>
<dbReference type="InterPro" id="IPR000182">
    <property type="entry name" value="GNAT_dom"/>
</dbReference>
<gene>
    <name evidence="2" type="ORF">AB0I59_10075</name>
</gene>
<protein>
    <recommendedName>
        <fullName evidence="1">N-acetyltransferase domain-containing protein</fullName>
    </recommendedName>
</protein>